<dbReference type="InterPro" id="IPR039353">
    <property type="entry name" value="TF_Adf1"/>
</dbReference>
<dbReference type="AlphaFoldDB" id="A0A4C1Z2W6"/>
<evidence type="ECO:0000313" key="2">
    <source>
        <dbReference type="EMBL" id="GBP83101.1"/>
    </source>
</evidence>
<dbReference type="PANTHER" id="PTHR12243">
    <property type="entry name" value="MADF DOMAIN TRANSCRIPTION FACTOR"/>
    <property type="match status" value="1"/>
</dbReference>
<proteinExistence type="predicted"/>
<comment type="caution">
    <text evidence="2">The sequence shown here is derived from an EMBL/GenBank/DDBJ whole genome shotgun (WGS) entry which is preliminary data.</text>
</comment>
<dbReference type="Pfam" id="PF10545">
    <property type="entry name" value="MADF_DNA_bdg"/>
    <property type="match status" value="1"/>
</dbReference>
<accession>A0A4C1Z2W6</accession>
<dbReference type="SMART" id="SM00595">
    <property type="entry name" value="MADF"/>
    <property type="match status" value="1"/>
</dbReference>
<dbReference type="EMBL" id="BGZK01001604">
    <property type="protein sequence ID" value="GBP83101.1"/>
    <property type="molecule type" value="Genomic_DNA"/>
</dbReference>
<evidence type="ECO:0000313" key="3">
    <source>
        <dbReference type="Proteomes" id="UP000299102"/>
    </source>
</evidence>
<protein>
    <submittedName>
        <fullName evidence="2">Transcription factor Adf-1</fullName>
    </submittedName>
</protein>
<dbReference type="PANTHER" id="PTHR12243:SF67">
    <property type="entry name" value="COREPRESSOR OF PANGOLIN, ISOFORM A-RELATED"/>
    <property type="match status" value="1"/>
</dbReference>
<gene>
    <name evidence="2" type="primary">Adf1</name>
    <name evidence="2" type="ORF">EVAR_84865_1</name>
</gene>
<sequence length="265" mass="30915">MDIVTEKLIEAVQKHPYLYNIRHVDSRNHKRKAEAWKEISQEIGVLDEEFLKRRWRSLRDCYRRYKLANKSYDNWIWASRMCFLDPIVNITPTEIDSFNSSDTLAKTESYEEPPEIQTENEMASVEYCTDSIQDIHTGTDNGQSITEELHQIREHTKSIGSFRRRRRAKNLPSRKKKFSHGEKLDRIDQLFLSYADTFKTFTRRRKAIVKLQMAKIFTHAELQDIEETAESSPKNNTLPIETVLTPVFAAMSDDSCNSTGGSEKS</sequence>
<dbReference type="Proteomes" id="UP000299102">
    <property type="component" value="Unassembled WGS sequence"/>
</dbReference>
<reference evidence="2 3" key="1">
    <citation type="journal article" date="2019" name="Commun. Biol.">
        <title>The bagworm genome reveals a unique fibroin gene that provides high tensile strength.</title>
        <authorList>
            <person name="Kono N."/>
            <person name="Nakamura H."/>
            <person name="Ohtoshi R."/>
            <person name="Tomita M."/>
            <person name="Numata K."/>
            <person name="Arakawa K."/>
        </authorList>
    </citation>
    <scope>NUCLEOTIDE SEQUENCE [LARGE SCALE GENOMIC DNA]</scope>
</reference>
<feature type="domain" description="MADF" evidence="1">
    <location>
        <begin position="7"/>
        <end position="89"/>
    </location>
</feature>
<dbReference type="OrthoDB" id="6081971at2759"/>
<evidence type="ECO:0000259" key="1">
    <source>
        <dbReference type="PROSITE" id="PS51029"/>
    </source>
</evidence>
<keyword evidence="3" id="KW-1185">Reference proteome</keyword>
<dbReference type="PROSITE" id="PS51029">
    <property type="entry name" value="MADF"/>
    <property type="match status" value="1"/>
</dbReference>
<organism evidence="2 3">
    <name type="scientific">Eumeta variegata</name>
    <name type="common">Bagworm moth</name>
    <name type="synonym">Eumeta japonica</name>
    <dbReference type="NCBI Taxonomy" id="151549"/>
    <lineage>
        <taxon>Eukaryota</taxon>
        <taxon>Metazoa</taxon>
        <taxon>Ecdysozoa</taxon>
        <taxon>Arthropoda</taxon>
        <taxon>Hexapoda</taxon>
        <taxon>Insecta</taxon>
        <taxon>Pterygota</taxon>
        <taxon>Neoptera</taxon>
        <taxon>Endopterygota</taxon>
        <taxon>Lepidoptera</taxon>
        <taxon>Glossata</taxon>
        <taxon>Ditrysia</taxon>
        <taxon>Tineoidea</taxon>
        <taxon>Psychidae</taxon>
        <taxon>Oiketicinae</taxon>
        <taxon>Eumeta</taxon>
    </lineage>
</organism>
<dbReference type="GO" id="GO:0006357">
    <property type="term" value="P:regulation of transcription by RNA polymerase II"/>
    <property type="evidence" value="ECO:0007669"/>
    <property type="project" value="TreeGrafter"/>
</dbReference>
<name>A0A4C1Z2W6_EUMVA</name>
<dbReference type="GO" id="GO:0005634">
    <property type="term" value="C:nucleus"/>
    <property type="evidence" value="ECO:0007669"/>
    <property type="project" value="TreeGrafter"/>
</dbReference>
<dbReference type="InterPro" id="IPR006578">
    <property type="entry name" value="MADF-dom"/>
</dbReference>
<dbReference type="GO" id="GO:0005667">
    <property type="term" value="C:transcription regulator complex"/>
    <property type="evidence" value="ECO:0007669"/>
    <property type="project" value="TreeGrafter"/>
</dbReference>